<gene>
    <name evidence="1" type="ORF">AELL_0500</name>
    <name evidence="2" type="ORF">CP962_02775</name>
</gene>
<dbReference type="PROSITE" id="PS51343">
    <property type="entry name" value="PII_GLNB_DOM"/>
    <property type="match status" value="1"/>
</dbReference>
<evidence type="ECO:0000313" key="1">
    <source>
        <dbReference type="EMBL" id="AXX94192.1"/>
    </source>
</evidence>
<dbReference type="EMBL" id="CP032097">
    <property type="protein sequence ID" value="AXX94192.1"/>
    <property type="molecule type" value="Genomic_DNA"/>
</dbReference>
<dbReference type="EMBL" id="NXIG01000002">
    <property type="protein sequence ID" value="RXI32548.1"/>
    <property type="molecule type" value="Genomic_DNA"/>
</dbReference>
<protein>
    <submittedName>
        <fullName evidence="2">Transcriptional regulator</fullName>
    </submittedName>
</protein>
<dbReference type="Proteomes" id="UP000262582">
    <property type="component" value="Chromosome"/>
</dbReference>
<dbReference type="KEGG" id="aell:AELL_0500"/>
<accession>A0A347U5R4</accession>
<dbReference type="GO" id="GO:0030234">
    <property type="term" value="F:enzyme regulator activity"/>
    <property type="evidence" value="ECO:0007669"/>
    <property type="project" value="InterPro"/>
</dbReference>
<dbReference type="InterPro" id="IPR015867">
    <property type="entry name" value="N-reg_PII/ATP_PRibTrfase_C"/>
</dbReference>
<dbReference type="InterPro" id="IPR011322">
    <property type="entry name" value="N-reg_PII-like_a/b"/>
</dbReference>
<dbReference type="SUPFAM" id="SSF54913">
    <property type="entry name" value="GlnB-like"/>
    <property type="match status" value="1"/>
</dbReference>
<dbReference type="OrthoDB" id="5344115at2"/>
<reference evidence="1 3" key="2">
    <citation type="submission" date="2018-08" db="EMBL/GenBank/DDBJ databases">
        <title>Complete genome of the Arcobacter ellisii type strain LMG 26155.</title>
        <authorList>
            <person name="Miller W.G."/>
            <person name="Yee E."/>
            <person name="Bono J.L."/>
        </authorList>
    </citation>
    <scope>NUCLEOTIDE SEQUENCE [LARGE SCALE GENOMIC DNA]</scope>
    <source>
        <strain evidence="1 3">LMG 26155</strain>
    </source>
</reference>
<dbReference type="Pfam" id="PF00543">
    <property type="entry name" value="P-II"/>
    <property type="match status" value="1"/>
</dbReference>
<evidence type="ECO:0000313" key="2">
    <source>
        <dbReference type="EMBL" id="RXI32548.1"/>
    </source>
</evidence>
<organism evidence="2 4">
    <name type="scientific">Arcobacter ellisii</name>
    <dbReference type="NCBI Taxonomy" id="913109"/>
    <lineage>
        <taxon>Bacteria</taxon>
        <taxon>Pseudomonadati</taxon>
        <taxon>Campylobacterota</taxon>
        <taxon>Epsilonproteobacteria</taxon>
        <taxon>Campylobacterales</taxon>
        <taxon>Arcobacteraceae</taxon>
        <taxon>Arcobacter</taxon>
    </lineage>
</organism>
<dbReference type="GO" id="GO:0006808">
    <property type="term" value="P:regulation of nitrogen utilization"/>
    <property type="evidence" value="ECO:0007669"/>
    <property type="project" value="InterPro"/>
</dbReference>
<sequence>MKNMKKIEVIVESVYLSRLLDLFKQKGITGYTIIRDIEGCGGHGLKMADEVTDVFSNNYIFTVCNEEKFLFMIEDIRAFIKKYGGKCIITDVMLLQ</sequence>
<dbReference type="Proteomes" id="UP000290588">
    <property type="component" value="Unassembled WGS sequence"/>
</dbReference>
<reference evidence="2 4" key="1">
    <citation type="submission" date="2017-09" db="EMBL/GenBank/DDBJ databases">
        <title>Genomics of the genus Arcobacter.</title>
        <authorList>
            <person name="Perez-Cataluna A."/>
            <person name="Figueras M.J."/>
            <person name="Salas-Masso N."/>
        </authorList>
    </citation>
    <scope>NUCLEOTIDE SEQUENCE [LARGE SCALE GENOMIC DNA]</scope>
    <source>
        <strain evidence="2 4">CECT 7837</strain>
    </source>
</reference>
<dbReference type="Gene3D" id="3.30.70.120">
    <property type="match status" value="1"/>
</dbReference>
<keyword evidence="3" id="KW-1185">Reference proteome</keyword>
<dbReference type="RefSeq" id="WP_118916431.1">
    <property type="nucleotide sequence ID" value="NZ_CP032097.1"/>
</dbReference>
<proteinExistence type="predicted"/>
<evidence type="ECO:0000313" key="3">
    <source>
        <dbReference type="Proteomes" id="UP000262582"/>
    </source>
</evidence>
<name>A0A347U5R4_9BACT</name>
<dbReference type="AlphaFoldDB" id="A0A347U5R4"/>
<evidence type="ECO:0000313" key="4">
    <source>
        <dbReference type="Proteomes" id="UP000290588"/>
    </source>
</evidence>
<dbReference type="InterPro" id="IPR002187">
    <property type="entry name" value="N-reg_PII"/>
</dbReference>